<gene>
    <name evidence="1" type="ORF">LAV_00079</name>
</gene>
<dbReference type="OrthoDB" id="24440at10239"/>
<name>A0A1W6DX66_9CAUD</name>
<evidence type="ECO:0000313" key="1">
    <source>
        <dbReference type="EMBL" id="ARK07479.1"/>
    </source>
</evidence>
<keyword evidence="2" id="KW-1185">Reference proteome</keyword>
<sequence length="125" mass="14540">MPQLTRSDIAHMVVSDDTPFERDGISNLDRTAFVCEAFQRPYLSMQQDLPYEEALQCHDETLVQASIYMAHLQHQYTAIATADGHYEEDVGNFRCARLQLAAMKLQWHLDHLRRNEFTPSFPFVH</sequence>
<dbReference type="Proteomes" id="UP000223906">
    <property type="component" value="Segment"/>
</dbReference>
<accession>A0A1W6DX66</accession>
<dbReference type="EMBL" id="KY629563">
    <property type="protein sequence ID" value="ARK07479.1"/>
    <property type="molecule type" value="Genomic_DNA"/>
</dbReference>
<reference evidence="1 2" key="1">
    <citation type="submission" date="2017-02" db="EMBL/GenBank/DDBJ databases">
        <title>The first characterized phage against a member of the ecologically important #sphingomonads reveals high dissimilarity against all other known phages.</title>
        <authorList>
            <person name="Nielsen T.K."/>
            <person name="Carstens A.B."/>
            <person name="Kot W."/>
            <person name="Lametsch R."/>
            <person name="Neve H."/>
            <person name="Hansen L.H."/>
        </authorList>
    </citation>
    <scope>NUCLEOTIDE SEQUENCE [LARGE SCALE GENOMIC DNA]</scope>
</reference>
<evidence type="ECO:0000313" key="2">
    <source>
        <dbReference type="Proteomes" id="UP000223906"/>
    </source>
</evidence>
<proteinExistence type="predicted"/>
<protein>
    <submittedName>
        <fullName evidence="1">Uncharacterized protein</fullName>
    </submittedName>
</protein>
<organism evidence="1 2">
    <name type="scientific">Sphingobium phage Lacusarx</name>
    <dbReference type="NCBI Taxonomy" id="1980139"/>
    <lineage>
        <taxon>Viruses</taxon>
        <taxon>Duplodnaviria</taxon>
        <taxon>Heunggongvirae</taxon>
        <taxon>Uroviricota</taxon>
        <taxon>Caudoviricetes</taxon>
        <taxon>Lacusarxvirus</taxon>
        <taxon>Lacusarxvirus lacusarx</taxon>
    </lineage>
</organism>